<dbReference type="PROSITE" id="PS51273">
    <property type="entry name" value="GATASE_TYPE_1"/>
    <property type="match status" value="1"/>
</dbReference>
<accession>M5DV25</accession>
<dbReference type="PANTHER" id="PTHR42695:SF5">
    <property type="entry name" value="GLUTAMINE AMIDOTRANSFERASE YLR126C-RELATED"/>
    <property type="match status" value="1"/>
</dbReference>
<dbReference type="GO" id="GO:0005829">
    <property type="term" value="C:cytosol"/>
    <property type="evidence" value="ECO:0007669"/>
    <property type="project" value="TreeGrafter"/>
</dbReference>
<dbReference type="InterPro" id="IPR029062">
    <property type="entry name" value="Class_I_gatase-like"/>
</dbReference>
<dbReference type="InterPro" id="IPR017926">
    <property type="entry name" value="GATASE"/>
</dbReference>
<dbReference type="KEGG" id="tol:TOL_2685"/>
<dbReference type="CDD" id="cd01741">
    <property type="entry name" value="GATase1_1"/>
    <property type="match status" value="1"/>
</dbReference>
<organism evidence="2 3">
    <name type="scientific">Thalassolituus oleivorans MIL-1</name>
    <dbReference type="NCBI Taxonomy" id="1298593"/>
    <lineage>
        <taxon>Bacteria</taxon>
        <taxon>Pseudomonadati</taxon>
        <taxon>Pseudomonadota</taxon>
        <taxon>Gammaproteobacteria</taxon>
        <taxon>Oceanospirillales</taxon>
        <taxon>Oceanospirillaceae</taxon>
        <taxon>Thalassolituus</taxon>
    </lineage>
</organism>
<gene>
    <name evidence="2" type="ORF">TOL_2685</name>
</gene>
<evidence type="ECO:0000313" key="2">
    <source>
        <dbReference type="EMBL" id="CCU73083.1"/>
    </source>
</evidence>
<proteinExistence type="predicted"/>
<dbReference type="PANTHER" id="PTHR42695">
    <property type="entry name" value="GLUTAMINE AMIDOTRANSFERASE YLR126C-RELATED"/>
    <property type="match status" value="1"/>
</dbReference>
<dbReference type="EMBL" id="HF680312">
    <property type="protein sequence ID" value="CCU73083.1"/>
    <property type="molecule type" value="Genomic_DNA"/>
</dbReference>
<name>M5DV25_9GAMM</name>
<dbReference type="AlphaFoldDB" id="M5DV25"/>
<dbReference type="Proteomes" id="UP000011866">
    <property type="component" value="Chromosome"/>
</dbReference>
<reference evidence="2 3" key="1">
    <citation type="journal article" date="2013" name="Genome Announc.">
        <title>Genome Sequence of Thalassolituus oleivorans MIL-1 (DSM 14913T).</title>
        <authorList>
            <person name="Golyshin P.N."/>
            <person name="Werner J."/>
            <person name="Chernikova T.N."/>
            <person name="Tran H."/>
            <person name="Ferrer M."/>
            <person name="Yakimov M.M."/>
            <person name="Teeling H."/>
            <person name="Golyshina O.V."/>
        </authorList>
    </citation>
    <scope>NUCLEOTIDE SEQUENCE [LARGE SCALE GENOMIC DNA]</scope>
    <source>
        <strain evidence="2 3">MIL-1</strain>
    </source>
</reference>
<keyword evidence="2" id="KW-0808">Transferase</keyword>
<dbReference type="Pfam" id="PF00117">
    <property type="entry name" value="GATase"/>
    <property type="match status" value="1"/>
</dbReference>
<dbReference type="GO" id="GO:0016740">
    <property type="term" value="F:transferase activity"/>
    <property type="evidence" value="ECO:0007669"/>
    <property type="project" value="UniProtKB-KW"/>
</dbReference>
<evidence type="ECO:0000259" key="1">
    <source>
        <dbReference type="Pfam" id="PF00117"/>
    </source>
</evidence>
<dbReference type="STRING" id="187493.CN03_04910"/>
<dbReference type="Gene3D" id="3.40.50.880">
    <property type="match status" value="1"/>
</dbReference>
<dbReference type="InterPro" id="IPR044992">
    <property type="entry name" value="ChyE-like"/>
</dbReference>
<evidence type="ECO:0000313" key="3">
    <source>
        <dbReference type="Proteomes" id="UP000011866"/>
    </source>
</evidence>
<keyword evidence="3" id="KW-1185">Reference proteome</keyword>
<dbReference type="HOGENOM" id="CLU_054974_0_2_6"/>
<dbReference type="eggNOG" id="COG0518">
    <property type="taxonomic scope" value="Bacteria"/>
</dbReference>
<dbReference type="SUPFAM" id="SSF52317">
    <property type="entry name" value="Class I glutamine amidotransferase-like"/>
    <property type="match status" value="1"/>
</dbReference>
<feature type="domain" description="Glutamine amidotransferase" evidence="1">
    <location>
        <begin position="33"/>
        <end position="193"/>
    </location>
</feature>
<sequence length="239" mass="27518">MKYLGLLETDDLYSDLLEDYKSYGTMFRHFFNSLPSRSHELQYRHYQVKQGELPQTFDECDAYLITGSKTGVYDNERWIEPLSNWIKAAHDKGAPLIGICFGHQVIAHSLGGYAQKSSKGWGVGVHMTTIEHRPAWLNDQRSHMRLIYSHQDQVEQLPPKAKRLAGSRFCNNASFFIDDRVLTFQGHPEFTAEYFVRLLERRRAAIGDEILDAGFSSLDQPTDADDIGAWILEFIQLQR</sequence>
<protein>
    <submittedName>
        <fullName evidence="2">Amidotransferase</fullName>
    </submittedName>
</protein>